<protein>
    <submittedName>
        <fullName evidence="2">CTP synthase</fullName>
    </submittedName>
</protein>
<feature type="domain" description="AbiEi antitoxin N-terminal" evidence="1">
    <location>
        <begin position="9"/>
        <end position="45"/>
    </location>
</feature>
<organism evidence="2 3">
    <name type="scientific">Blastococcus jejuensis</name>
    <dbReference type="NCBI Taxonomy" id="351224"/>
    <lineage>
        <taxon>Bacteria</taxon>
        <taxon>Bacillati</taxon>
        <taxon>Actinomycetota</taxon>
        <taxon>Actinomycetes</taxon>
        <taxon>Geodermatophilales</taxon>
        <taxon>Geodermatophilaceae</taxon>
        <taxon>Blastococcus</taxon>
    </lineage>
</organism>
<gene>
    <name evidence="2" type="ORF">GCM10010531_27330</name>
</gene>
<accession>A0ABP6PA00</accession>
<dbReference type="InterPro" id="IPR025159">
    <property type="entry name" value="AbiEi_N"/>
</dbReference>
<dbReference type="Proteomes" id="UP001499924">
    <property type="component" value="Unassembled WGS sequence"/>
</dbReference>
<evidence type="ECO:0000313" key="3">
    <source>
        <dbReference type="Proteomes" id="UP001499924"/>
    </source>
</evidence>
<name>A0ABP6PA00_9ACTN</name>
<dbReference type="Pfam" id="PF13338">
    <property type="entry name" value="AbiEi_4"/>
    <property type="match status" value="1"/>
</dbReference>
<reference evidence="3" key="1">
    <citation type="journal article" date="2019" name="Int. J. Syst. Evol. Microbiol.">
        <title>The Global Catalogue of Microorganisms (GCM) 10K type strain sequencing project: providing services to taxonomists for standard genome sequencing and annotation.</title>
        <authorList>
            <consortium name="The Broad Institute Genomics Platform"/>
            <consortium name="The Broad Institute Genome Sequencing Center for Infectious Disease"/>
            <person name="Wu L."/>
            <person name="Ma J."/>
        </authorList>
    </citation>
    <scope>NUCLEOTIDE SEQUENCE [LARGE SCALE GENOMIC DNA]</scope>
    <source>
        <strain evidence="3">JCM 15614</strain>
    </source>
</reference>
<evidence type="ECO:0000313" key="2">
    <source>
        <dbReference type="EMBL" id="GAA3172382.1"/>
    </source>
</evidence>
<comment type="caution">
    <text evidence="2">The sequence shown here is derived from an EMBL/GenBank/DDBJ whole genome shotgun (WGS) entry which is preliminary data.</text>
</comment>
<dbReference type="RefSeq" id="WP_344689480.1">
    <property type="nucleotide sequence ID" value="NZ_BAAAVV010000006.1"/>
</dbReference>
<keyword evidence="3" id="KW-1185">Reference proteome</keyword>
<proteinExistence type="predicted"/>
<sequence length="311" mass="34447">MPLPEPDRPVLLRRAQAVAEGYTDAELARMVRRKKLSRLQRGTYAEGSAVLPVDPAARHALVVLATIAGLRSPAIVSHESAAVLHQLPVWGIRLGRVHILRPPPARGTGSSRVHLHVAKVPDDQLVLAEGLLATDVTRTIVDVARTAPFESAVVMADRALHTRSTSRAALEECLGLMGPVPGRRAAARVIAFADPLSESVGESRSRVLVHRLRLPVPDLQVRVLRQDGSEIGRCDFGWKDRRTVGEFDGQIKYGRLLRPGQSPGDVVFEEKLREDELRDHRWQVARWTWHDLDRGSVVEQRIRRSFARGAG</sequence>
<dbReference type="EMBL" id="BAAAVV010000006">
    <property type="protein sequence ID" value="GAA3172382.1"/>
    <property type="molecule type" value="Genomic_DNA"/>
</dbReference>
<evidence type="ECO:0000259" key="1">
    <source>
        <dbReference type="Pfam" id="PF13338"/>
    </source>
</evidence>